<evidence type="ECO:0000256" key="1">
    <source>
        <dbReference type="SAM" id="MobiDB-lite"/>
    </source>
</evidence>
<organism evidence="2 3">
    <name type="scientific">Polyangium fumosum</name>
    <dbReference type="NCBI Taxonomy" id="889272"/>
    <lineage>
        <taxon>Bacteria</taxon>
        <taxon>Pseudomonadati</taxon>
        <taxon>Myxococcota</taxon>
        <taxon>Polyangia</taxon>
        <taxon>Polyangiales</taxon>
        <taxon>Polyangiaceae</taxon>
        <taxon>Polyangium</taxon>
    </lineage>
</organism>
<protein>
    <submittedName>
        <fullName evidence="2">Uncharacterized protein</fullName>
    </submittedName>
</protein>
<keyword evidence="3" id="KW-1185">Reference proteome</keyword>
<dbReference type="AlphaFoldDB" id="A0A4U1J901"/>
<feature type="region of interest" description="Disordered" evidence="1">
    <location>
        <begin position="143"/>
        <end position="162"/>
    </location>
</feature>
<evidence type="ECO:0000313" key="2">
    <source>
        <dbReference type="EMBL" id="TKD04452.1"/>
    </source>
</evidence>
<dbReference type="OrthoDB" id="5501162at2"/>
<gene>
    <name evidence="2" type="ORF">E8A74_22845</name>
</gene>
<feature type="compositionally biased region" description="Low complexity" evidence="1">
    <location>
        <begin position="147"/>
        <end position="157"/>
    </location>
</feature>
<sequence length="276" mass="29218">MTARPARPKGAPTGASLVEQLAASVDGCEAIVAFHIADGKIHAAWIRPGSGYTAGAVTQSLREVYKTSQVHARRLDFLSPSPMLDPGSADLSDPLITLEMPGRVIVLRRVHSHVVAASFDGTVPLGFVRYHAARITMTLRPELPEESATPSSGVPAVSVPPPTVNVVSKPAPDDAEHEEPARTLAFPASGAVVVRSSRPPPRGTKAEIDRATKLLAYLDAHAPDPHVVRLRVSLRAGIKPIALDHPESLGADAMVLVETAAEDILGIDRAELRSKL</sequence>
<name>A0A4U1J901_9BACT</name>
<accession>A0A4U1J901</accession>
<evidence type="ECO:0000313" key="3">
    <source>
        <dbReference type="Proteomes" id="UP000309215"/>
    </source>
</evidence>
<dbReference type="EMBL" id="SSMQ01000024">
    <property type="protein sequence ID" value="TKD04452.1"/>
    <property type="molecule type" value="Genomic_DNA"/>
</dbReference>
<dbReference type="RefSeq" id="WP_136931177.1">
    <property type="nucleotide sequence ID" value="NZ_SSMQ01000024.1"/>
</dbReference>
<reference evidence="2 3" key="1">
    <citation type="submission" date="2019-04" db="EMBL/GenBank/DDBJ databases">
        <authorList>
            <person name="Li Y."/>
            <person name="Wang J."/>
        </authorList>
    </citation>
    <scope>NUCLEOTIDE SEQUENCE [LARGE SCALE GENOMIC DNA]</scope>
    <source>
        <strain evidence="2 3">DSM 14668</strain>
    </source>
</reference>
<dbReference type="Proteomes" id="UP000309215">
    <property type="component" value="Unassembled WGS sequence"/>
</dbReference>
<proteinExistence type="predicted"/>
<comment type="caution">
    <text evidence="2">The sequence shown here is derived from an EMBL/GenBank/DDBJ whole genome shotgun (WGS) entry which is preliminary data.</text>
</comment>